<feature type="region of interest" description="Disordered" evidence="1">
    <location>
        <begin position="1"/>
        <end position="40"/>
    </location>
</feature>
<reference evidence="2" key="1">
    <citation type="submission" date="2016-07" db="EMBL/GenBank/DDBJ databases">
        <title>De novo transcriptome assembly of four accessions of the metal hyperaccumulator plant Noccaea caerulescens.</title>
        <authorList>
            <person name="Blande D."/>
            <person name="Halimaa P."/>
            <person name="Tervahauta A.I."/>
            <person name="Aarts M.G."/>
            <person name="Karenlampi S.O."/>
        </authorList>
    </citation>
    <scope>NUCLEOTIDE SEQUENCE</scope>
</reference>
<proteinExistence type="predicted"/>
<evidence type="ECO:0000313" key="2">
    <source>
        <dbReference type="EMBL" id="JAU58971.1"/>
    </source>
</evidence>
<dbReference type="EMBL" id="GEVL01018370">
    <property type="protein sequence ID" value="JAU58971.1"/>
    <property type="molecule type" value="Transcribed_RNA"/>
</dbReference>
<organism evidence="2">
    <name type="scientific">Noccaea caerulescens</name>
    <name type="common">Alpine penny-cress</name>
    <name type="synonym">Thlaspi caerulescens</name>
    <dbReference type="NCBI Taxonomy" id="107243"/>
    <lineage>
        <taxon>Eukaryota</taxon>
        <taxon>Viridiplantae</taxon>
        <taxon>Streptophyta</taxon>
        <taxon>Embryophyta</taxon>
        <taxon>Tracheophyta</taxon>
        <taxon>Spermatophyta</taxon>
        <taxon>Magnoliopsida</taxon>
        <taxon>eudicotyledons</taxon>
        <taxon>Gunneridae</taxon>
        <taxon>Pentapetalae</taxon>
        <taxon>rosids</taxon>
        <taxon>malvids</taxon>
        <taxon>Brassicales</taxon>
        <taxon>Brassicaceae</taxon>
        <taxon>Coluteocarpeae</taxon>
        <taxon>Noccaea</taxon>
    </lineage>
</organism>
<feature type="compositionally biased region" description="Low complexity" evidence="1">
    <location>
        <begin position="30"/>
        <end position="40"/>
    </location>
</feature>
<dbReference type="AlphaFoldDB" id="A0A1J3GS47"/>
<sequence length="94" mass="10421">MIHRESTISTMRQNTGENGVAVKGNRHRVSSSPGSSLVPPLSASSVRLAFLPQITQSTLKLRNNITTFDELIVGSFLPLFPWQSILLRDKEQES</sequence>
<protein>
    <submittedName>
        <fullName evidence="2">Uncharacterized protein</fullName>
    </submittedName>
</protein>
<feature type="compositionally biased region" description="Polar residues" evidence="1">
    <location>
        <begin position="7"/>
        <end position="17"/>
    </location>
</feature>
<evidence type="ECO:0000256" key="1">
    <source>
        <dbReference type="SAM" id="MobiDB-lite"/>
    </source>
</evidence>
<accession>A0A1J3GS47</accession>
<name>A0A1J3GS47_NOCCA</name>
<gene>
    <name evidence="2" type="ORF">LE_TR5852_c0_g1_i1_g.21563</name>
</gene>